<comment type="caution">
    <text evidence="7">The sequence shown here is derived from an EMBL/GenBank/DDBJ whole genome shotgun (WGS) entry which is preliminary data.</text>
</comment>
<name>A0ABQ8V624_9AGAR</name>
<dbReference type="InterPro" id="IPR017141">
    <property type="entry name" value="Pept_M20_carboxypep"/>
</dbReference>
<dbReference type="InterPro" id="IPR001261">
    <property type="entry name" value="ArgE/DapE_CS"/>
</dbReference>
<evidence type="ECO:0000256" key="5">
    <source>
        <dbReference type="ARBA" id="ARBA00022833"/>
    </source>
</evidence>
<evidence type="ECO:0000256" key="1">
    <source>
        <dbReference type="ARBA" id="ARBA00006247"/>
    </source>
</evidence>
<gene>
    <name evidence="7" type="ORF">C8R41DRAFT_846670</name>
</gene>
<dbReference type="GO" id="GO:0004180">
    <property type="term" value="F:carboxypeptidase activity"/>
    <property type="evidence" value="ECO:0007669"/>
    <property type="project" value="UniProtKB-KW"/>
</dbReference>
<dbReference type="InterPro" id="IPR011650">
    <property type="entry name" value="Peptidase_M20_dimer"/>
</dbReference>
<dbReference type="InterPro" id="IPR036264">
    <property type="entry name" value="Bact_exopeptidase_dim_dom"/>
</dbReference>
<dbReference type="Proteomes" id="UP001150217">
    <property type="component" value="Unassembled WGS sequence"/>
</dbReference>
<accession>A0ABQ8V624</accession>
<dbReference type="SUPFAM" id="SSF55031">
    <property type="entry name" value="Bacterial exopeptidase dimerisation domain"/>
    <property type="match status" value="1"/>
</dbReference>
<evidence type="ECO:0000256" key="4">
    <source>
        <dbReference type="ARBA" id="ARBA00022801"/>
    </source>
</evidence>
<reference evidence="7" key="1">
    <citation type="submission" date="2022-08" db="EMBL/GenBank/DDBJ databases">
        <title>A Global Phylogenomic Analysis of the Shiitake Genus Lentinula.</title>
        <authorList>
            <consortium name="DOE Joint Genome Institute"/>
            <person name="Sierra-Patev S."/>
            <person name="Min B."/>
            <person name="Naranjo-Ortiz M."/>
            <person name="Looney B."/>
            <person name="Konkel Z."/>
            <person name="Slot J.C."/>
            <person name="Sakamoto Y."/>
            <person name="Steenwyk J.L."/>
            <person name="Rokas A."/>
            <person name="Carro J."/>
            <person name="Camarero S."/>
            <person name="Ferreira P."/>
            <person name="Molpeceres G."/>
            <person name="Ruiz-Duenas F.J."/>
            <person name="Serrano A."/>
            <person name="Henrissat B."/>
            <person name="Drula E."/>
            <person name="Hughes K.W."/>
            <person name="Mata J.L."/>
            <person name="Ishikawa N.K."/>
            <person name="Vargas-Isla R."/>
            <person name="Ushijima S."/>
            <person name="Smith C.A."/>
            <person name="Ahrendt S."/>
            <person name="Andreopoulos W."/>
            <person name="He G."/>
            <person name="Labutti K."/>
            <person name="Lipzen A."/>
            <person name="Ng V."/>
            <person name="Riley R."/>
            <person name="Sandor L."/>
            <person name="Barry K."/>
            <person name="Martinez A.T."/>
            <person name="Xiao Y."/>
            <person name="Gibbons J.G."/>
            <person name="Terashima K."/>
            <person name="Grigoriev I.V."/>
            <person name="Hibbett D.S."/>
        </authorList>
    </citation>
    <scope>NUCLEOTIDE SEQUENCE</scope>
    <source>
        <strain evidence="7">RHP3577 ss4</strain>
    </source>
</reference>
<proteinExistence type="inferred from homology"/>
<dbReference type="EMBL" id="JANVFT010000072">
    <property type="protein sequence ID" value="KAJ4476177.1"/>
    <property type="molecule type" value="Genomic_DNA"/>
</dbReference>
<evidence type="ECO:0000313" key="7">
    <source>
        <dbReference type="EMBL" id="KAJ4476177.1"/>
    </source>
</evidence>
<dbReference type="PROSITE" id="PS00759">
    <property type="entry name" value="ARGE_DAPE_CPG2_2"/>
    <property type="match status" value="1"/>
</dbReference>
<feature type="domain" description="Peptidase M20 dimerisation" evidence="6">
    <location>
        <begin position="288"/>
        <end position="441"/>
    </location>
</feature>
<keyword evidence="4" id="KW-0378">Hydrolase</keyword>
<evidence type="ECO:0000259" key="6">
    <source>
        <dbReference type="Pfam" id="PF07687"/>
    </source>
</evidence>
<protein>
    <submittedName>
        <fullName evidence="7">Carboxypeptidase S</fullName>
    </submittedName>
</protein>
<dbReference type="SUPFAM" id="SSF53187">
    <property type="entry name" value="Zn-dependent exopeptidases"/>
    <property type="match status" value="1"/>
</dbReference>
<dbReference type="CDD" id="cd05674">
    <property type="entry name" value="M20_yscS"/>
    <property type="match status" value="1"/>
</dbReference>
<evidence type="ECO:0000256" key="3">
    <source>
        <dbReference type="ARBA" id="ARBA00022723"/>
    </source>
</evidence>
<organism evidence="7 8">
    <name type="scientific">Lentinula lateritia</name>
    <dbReference type="NCBI Taxonomy" id="40482"/>
    <lineage>
        <taxon>Eukaryota</taxon>
        <taxon>Fungi</taxon>
        <taxon>Dikarya</taxon>
        <taxon>Basidiomycota</taxon>
        <taxon>Agaricomycotina</taxon>
        <taxon>Agaricomycetes</taxon>
        <taxon>Agaricomycetidae</taxon>
        <taxon>Agaricales</taxon>
        <taxon>Marasmiineae</taxon>
        <taxon>Omphalotaceae</taxon>
        <taxon>Lentinula</taxon>
    </lineage>
</organism>
<dbReference type="Pfam" id="PF01546">
    <property type="entry name" value="Peptidase_M20"/>
    <property type="match status" value="1"/>
</dbReference>
<dbReference type="PANTHER" id="PTHR45962:SF1">
    <property type="entry name" value="N-FATTY-ACYL-AMINO ACID SYNTHASE_HYDROLASE PM20D1"/>
    <property type="match status" value="1"/>
</dbReference>
<dbReference type="Pfam" id="PF07687">
    <property type="entry name" value="M20_dimer"/>
    <property type="match status" value="1"/>
</dbReference>
<dbReference type="InterPro" id="IPR047177">
    <property type="entry name" value="Pept_M20A"/>
</dbReference>
<dbReference type="PROSITE" id="PS00758">
    <property type="entry name" value="ARGE_DAPE_CPG2_1"/>
    <property type="match status" value="1"/>
</dbReference>
<keyword evidence="5" id="KW-0862">Zinc</keyword>
<comment type="similarity">
    <text evidence="1">Belongs to the peptidase M20A family.</text>
</comment>
<evidence type="ECO:0000313" key="8">
    <source>
        <dbReference type="Proteomes" id="UP001150217"/>
    </source>
</evidence>
<evidence type="ECO:0000256" key="2">
    <source>
        <dbReference type="ARBA" id="ARBA00022670"/>
    </source>
</evidence>
<keyword evidence="7" id="KW-0121">Carboxypeptidase</keyword>
<keyword evidence="2" id="KW-0645">Protease</keyword>
<keyword evidence="3" id="KW-0479">Metal-binding</keyword>
<sequence>MKPISYRSTFSLFCASLVLLSLWINSEKILGLRIVLVNQYNTLVTVLLLSLQTSDPDSILCPQVEPLFPTAHAELSKRLDTIYFSETFKSSSYQLLGASVQIPTESYDDLLPIGQDDRWDVFKTFHIYLQGAFPLIYSTLKVITVNTYGLVLHWQGFDATLKPLLLTAHQDVVPVDWSNEDKWVHPPYSGSYDGTWIWGRGSVDDKADLIAQLITVNSLLEAGFQPRRTIVLAFGFDEEASGTEGAEKLAAFLGERYGKNAFAMILDEGEGYTENVKEGTIFALPGVSEKGYFDASIEILAPGGHSSIPPEHTSIGLLSLFIVSLEGHPHLPRLTRNGTAFAAAKCAVEHAPEGRFPHSMKDLARRAINAHDEIALEKFSKALFSSTPFFDVLSHTTQAVDLITGGIKTNMLPERAGAIVNHRIAEHSSTLEVKNHIKDLVLPFATRYNLSVQAFGEDIQCGHQISRLGKIVLSDAFYSALEPSPITPIADNHLYDVLSGTIKATLQSSPRYEADGVVVSPSLGLGNTDTRFYWNLTENIFRYSHRGDRDDVYNGMHTINEAFRGEAFIEEIRFFTMLILNVDESH</sequence>
<keyword evidence="8" id="KW-1185">Reference proteome</keyword>
<dbReference type="InterPro" id="IPR002933">
    <property type="entry name" value="Peptidase_M20"/>
</dbReference>
<dbReference type="Gene3D" id="3.30.70.360">
    <property type="match status" value="1"/>
</dbReference>
<dbReference type="Gene3D" id="3.40.630.10">
    <property type="entry name" value="Zn peptidases"/>
    <property type="match status" value="1"/>
</dbReference>
<dbReference type="PANTHER" id="PTHR45962">
    <property type="entry name" value="N-FATTY-ACYL-AMINO ACID SYNTHASE/HYDROLASE PM20D1"/>
    <property type="match status" value="1"/>
</dbReference>
<dbReference type="PIRSF" id="PIRSF037217">
    <property type="entry name" value="Carboxypeptidase_S"/>
    <property type="match status" value="1"/>
</dbReference>